<keyword evidence="2" id="KW-0732">Signal</keyword>
<feature type="region of interest" description="Disordered" evidence="1">
    <location>
        <begin position="120"/>
        <end position="140"/>
    </location>
</feature>
<gene>
    <name evidence="3" type="ORF">WP8W18C01_19880</name>
</gene>
<feature type="chain" id="PRO_5027770021" evidence="2">
    <location>
        <begin position="44"/>
        <end position="209"/>
    </location>
</feature>
<accession>A0A6S5TJP4</accession>
<protein>
    <submittedName>
        <fullName evidence="3">Uncharacterized protein</fullName>
    </submittedName>
</protein>
<name>A0A6S5TJP4_PSEPU</name>
<dbReference type="AlphaFoldDB" id="A0A6S5TJP4"/>
<proteinExistence type="predicted"/>
<dbReference type="Proteomes" id="UP000515680">
    <property type="component" value="Chromosome"/>
</dbReference>
<evidence type="ECO:0000313" key="4">
    <source>
        <dbReference type="Proteomes" id="UP000515680"/>
    </source>
</evidence>
<sequence length="209" mass="22645">MLARRVRSARLTGIDDMERSPMKLTRSLALASLTCAASFTAVAAPLPLGSEALESHVSTHVLAVDAPNYQVTVEGPNQKPVTFQLTEKAKALPNLKVGDNVDIYVTRAVAYELNTEVGGAPKMSEESGTIRATKDNPNPGGEAFRQVKVTSKISKIDLKNHEVTLLPPEGKVQVVKVENPDLQARMKNLKVGQTVDAIYTEVLRVETSR</sequence>
<evidence type="ECO:0000313" key="3">
    <source>
        <dbReference type="EMBL" id="BBT39647.1"/>
    </source>
</evidence>
<reference evidence="3 4" key="1">
    <citation type="submission" date="2019-12" db="EMBL/GenBank/DDBJ databases">
        <title>complete genome sequences of Pseudomonas putida str. WP8-W18-CRE-01 isolated from wastewater treatment plant effluent.</title>
        <authorList>
            <person name="Sekizuka T."/>
            <person name="Itokawa K."/>
            <person name="Yatsu K."/>
            <person name="Inamine Y."/>
            <person name="Kuroda M."/>
        </authorList>
    </citation>
    <scope>NUCLEOTIDE SEQUENCE [LARGE SCALE GENOMIC DNA]</scope>
    <source>
        <strain evidence="3 4">WP8-W18-CRE-01</strain>
    </source>
</reference>
<evidence type="ECO:0000256" key="1">
    <source>
        <dbReference type="SAM" id="MobiDB-lite"/>
    </source>
</evidence>
<dbReference type="EMBL" id="AP022227">
    <property type="protein sequence ID" value="BBT39647.1"/>
    <property type="molecule type" value="Genomic_DNA"/>
</dbReference>
<organism evidence="3 4">
    <name type="scientific">Pseudomonas putida</name>
    <name type="common">Arthrobacter siderocapsulatus</name>
    <dbReference type="NCBI Taxonomy" id="303"/>
    <lineage>
        <taxon>Bacteria</taxon>
        <taxon>Pseudomonadati</taxon>
        <taxon>Pseudomonadota</taxon>
        <taxon>Gammaproteobacteria</taxon>
        <taxon>Pseudomonadales</taxon>
        <taxon>Pseudomonadaceae</taxon>
        <taxon>Pseudomonas</taxon>
    </lineage>
</organism>
<evidence type="ECO:0000256" key="2">
    <source>
        <dbReference type="SAM" id="SignalP"/>
    </source>
</evidence>
<feature type="signal peptide" evidence="2">
    <location>
        <begin position="1"/>
        <end position="43"/>
    </location>
</feature>